<dbReference type="SUPFAM" id="SSF51905">
    <property type="entry name" value="FAD/NAD(P)-binding domain"/>
    <property type="match status" value="1"/>
</dbReference>
<dbReference type="PRINTS" id="PR00368">
    <property type="entry name" value="FADPNR"/>
</dbReference>
<dbReference type="InterPro" id="IPR023753">
    <property type="entry name" value="FAD/NAD-binding_dom"/>
</dbReference>
<evidence type="ECO:0000313" key="5">
    <source>
        <dbReference type="EMBL" id="MDH6195763.1"/>
    </source>
</evidence>
<name>A0ABT6KYH5_9MYCO</name>
<evidence type="ECO:0000256" key="3">
    <source>
        <dbReference type="ARBA" id="ARBA00048132"/>
    </source>
</evidence>
<evidence type="ECO:0000256" key="1">
    <source>
        <dbReference type="ARBA" id="ARBA00022630"/>
    </source>
</evidence>
<dbReference type="InterPro" id="IPR036188">
    <property type="entry name" value="FAD/NAD-bd_sf"/>
</dbReference>
<dbReference type="PANTHER" id="PTHR48105">
    <property type="entry name" value="THIOREDOXIN REDUCTASE 1-RELATED-RELATED"/>
    <property type="match status" value="1"/>
</dbReference>
<sequence>MERDVHDAIVIGGGAAGLSAATVLARARRRVTVVDAGQPRNAPAGHLHGFLSRDGMTPAQLLEAGRAELAGYGGGFTSGRVTAIERLEPGGFVVHCDDGRILTARGIIVATGLRDELPQIEGLRERWGRDVLHCPYCHGYEVRDAPIAVLGGDNRPFTLHQAALVRQWSADVVFFPNRIVLTVEERKRLTVIGIRIIEGDVARLVVREDRLHAVEMADGRTEQRTAVFVGPRFIPHDDVLTALGCDTGGDGWVVTDPSGHTSVAGVWAAGNVVDSPAQLISAAGAGSKAAIALNHFLLELDIQSALSTATIGSK</sequence>
<protein>
    <submittedName>
        <fullName evidence="5">Thioredoxin reductase</fullName>
    </submittedName>
</protein>
<organism evidence="5 6">
    <name type="scientific">Mycolicibacterium frederiksbergense</name>
    <dbReference type="NCBI Taxonomy" id="117567"/>
    <lineage>
        <taxon>Bacteria</taxon>
        <taxon>Bacillati</taxon>
        <taxon>Actinomycetota</taxon>
        <taxon>Actinomycetes</taxon>
        <taxon>Mycobacteriales</taxon>
        <taxon>Mycobacteriaceae</taxon>
        <taxon>Mycolicibacterium</taxon>
    </lineage>
</organism>
<dbReference type="InterPro" id="IPR050097">
    <property type="entry name" value="Ferredoxin-NADP_redctase_2"/>
</dbReference>
<keyword evidence="6" id="KW-1185">Reference proteome</keyword>
<dbReference type="Gene3D" id="3.50.50.60">
    <property type="entry name" value="FAD/NAD(P)-binding domain"/>
    <property type="match status" value="2"/>
</dbReference>
<dbReference type="PRINTS" id="PR00469">
    <property type="entry name" value="PNDRDTASEII"/>
</dbReference>
<comment type="caution">
    <text evidence="5">The sequence shown here is derived from an EMBL/GenBank/DDBJ whole genome shotgun (WGS) entry which is preliminary data.</text>
</comment>
<evidence type="ECO:0000259" key="4">
    <source>
        <dbReference type="Pfam" id="PF07992"/>
    </source>
</evidence>
<feature type="domain" description="FAD/NAD(P)-binding" evidence="4">
    <location>
        <begin position="7"/>
        <end position="285"/>
    </location>
</feature>
<dbReference type="EMBL" id="JARXVE010000003">
    <property type="protein sequence ID" value="MDH6195763.1"/>
    <property type="molecule type" value="Genomic_DNA"/>
</dbReference>
<accession>A0ABT6KYH5</accession>
<keyword evidence="2" id="KW-0560">Oxidoreductase</keyword>
<reference evidence="5 6" key="1">
    <citation type="submission" date="2023-04" db="EMBL/GenBank/DDBJ databases">
        <title>Forest soil microbial communities from Buena Vista Peninsula, Colon Province, Panama.</title>
        <authorList>
            <person name="Bouskill N."/>
        </authorList>
    </citation>
    <scope>NUCLEOTIDE SEQUENCE [LARGE SCALE GENOMIC DNA]</scope>
    <source>
        <strain evidence="5 6">AC80</strain>
    </source>
</reference>
<keyword evidence="1" id="KW-0285">Flavoprotein</keyword>
<gene>
    <name evidence="5" type="ORF">M2272_002403</name>
</gene>
<dbReference type="RefSeq" id="WP_280832388.1">
    <property type="nucleotide sequence ID" value="NZ_JARXVE010000003.1"/>
</dbReference>
<comment type="catalytic activity">
    <reaction evidence="3">
        <text>[thioredoxin]-dithiol + NADP(+) = [thioredoxin]-disulfide + NADPH + H(+)</text>
        <dbReference type="Rhea" id="RHEA:20345"/>
        <dbReference type="Rhea" id="RHEA-COMP:10698"/>
        <dbReference type="Rhea" id="RHEA-COMP:10700"/>
        <dbReference type="ChEBI" id="CHEBI:15378"/>
        <dbReference type="ChEBI" id="CHEBI:29950"/>
        <dbReference type="ChEBI" id="CHEBI:50058"/>
        <dbReference type="ChEBI" id="CHEBI:57783"/>
        <dbReference type="ChEBI" id="CHEBI:58349"/>
        <dbReference type="EC" id="1.8.1.9"/>
    </reaction>
</comment>
<dbReference type="Pfam" id="PF07992">
    <property type="entry name" value="Pyr_redox_2"/>
    <property type="match status" value="1"/>
</dbReference>
<dbReference type="Proteomes" id="UP001160130">
    <property type="component" value="Unassembled WGS sequence"/>
</dbReference>
<evidence type="ECO:0000256" key="2">
    <source>
        <dbReference type="ARBA" id="ARBA00023002"/>
    </source>
</evidence>
<evidence type="ECO:0000313" key="6">
    <source>
        <dbReference type="Proteomes" id="UP001160130"/>
    </source>
</evidence>
<proteinExistence type="predicted"/>